<feature type="compositionally biased region" description="Basic and acidic residues" evidence="3">
    <location>
        <begin position="127"/>
        <end position="170"/>
    </location>
</feature>
<keyword evidence="1 2" id="KW-0694">RNA-binding</keyword>
<dbReference type="InterPro" id="IPR012677">
    <property type="entry name" value="Nucleotide-bd_a/b_plait_sf"/>
</dbReference>
<dbReference type="OrthoDB" id="1049195at2759"/>
<feature type="compositionally biased region" description="Basic and acidic residues" evidence="3">
    <location>
        <begin position="415"/>
        <end position="432"/>
    </location>
</feature>
<feature type="compositionally biased region" description="Low complexity" evidence="3">
    <location>
        <begin position="178"/>
        <end position="190"/>
    </location>
</feature>
<reference evidence="5" key="1">
    <citation type="journal article" date="2020" name="Fungal Divers.">
        <title>Resolving the Mortierellaceae phylogeny through synthesis of multi-gene phylogenetics and phylogenomics.</title>
        <authorList>
            <person name="Vandepol N."/>
            <person name="Liber J."/>
            <person name="Desiro A."/>
            <person name="Na H."/>
            <person name="Kennedy M."/>
            <person name="Barry K."/>
            <person name="Grigoriev I.V."/>
            <person name="Miller A.N."/>
            <person name="O'Donnell K."/>
            <person name="Stajich J.E."/>
            <person name="Bonito G."/>
        </authorList>
    </citation>
    <scope>NUCLEOTIDE SEQUENCE</scope>
    <source>
        <strain evidence="5">NRRL 6426</strain>
    </source>
</reference>
<feature type="compositionally biased region" description="Basic residues" evidence="3">
    <location>
        <begin position="36"/>
        <end position="46"/>
    </location>
</feature>
<dbReference type="AlphaFoldDB" id="A0A9P5S2B4"/>
<dbReference type="PANTHER" id="PTHR48025">
    <property type="entry name" value="OS02G0815200 PROTEIN"/>
    <property type="match status" value="1"/>
</dbReference>
<dbReference type="InterPro" id="IPR050502">
    <property type="entry name" value="Euk_RNA-bind_prot"/>
</dbReference>
<feature type="domain" description="RRM" evidence="4">
    <location>
        <begin position="297"/>
        <end position="374"/>
    </location>
</feature>
<dbReference type="InterPro" id="IPR000504">
    <property type="entry name" value="RRM_dom"/>
</dbReference>
<feature type="region of interest" description="Disordered" evidence="3">
    <location>
        <begin position="1"/>
        <end position="190"/>
    </location>
</feature>
<evidence type="ECO:0000313" key="5">
    <source>
        <dbReference type="EMBL" id="KAF9151563.1"/>
    </source>
</evidence>
<evidence type="ECO:0000259" key="4">
    <source>
        <dbReference type="PROSITE" id="PS50102"/>
    </source>
</evidence>
<dbReference type="Gene3D" id="3.30.70.330">
    <property type="match status" value="3"/>
</dbReference>
<dbReference type="InterPro" id="IPR035979">
    <property type="entry name" value="RBD_domain_sf"/>
</dbReference>
<comment type="caution">
    <text evidence="5">The sequence shown here is derived from an EMBL/GenBank/DDBJ whole genome shotgun (WGS) entry which is preliminary data.</text>
</comment>
<evidence type="ECO:0000256" key="2">
    <source>
        <dbReference type="PROSITE-ProRule" id="PRU00176"/>
    </source>
</evidence>
<organism evidence="5 6">
    <name type="scientific">Linnemannia schmuckeri</name>
    <dbReference type="NCBI Taxonomy" id="64567"/>
    <lineage>
        <taxon>Eukaryota</taxon>
        <taxon>Fungi</taxon>
        <taxon>Fungi incertae sedis</taxon>
        <taxon>Mucoromycota</taxon>
        <taxon>Mortierellomycotina</taxon>
        <taxon>Mortierellomycetes</taxon>
        <taxon>Mortierellales</taxon>
        <taxon>Mortierellaceae</taxon>
        <taxon>Linnemannia</taxon>
    </lineage>
</organism>
<name>A0A9P5S2B4_9FUNG</name>
<gene>
    <name evidence="5" type="ORF">BG015_006507</name>
</gene>
<dbReference type="SUPFAM" id="SSF54928">
    <property type="entry name" value="RNA-binding domain, RBD"/>
    <property type="match status" value="2"/>
</dbReference>
<sequence length="540" mass="59850">MDDSYDQIMDDVDDRGLTANQGSGTDILEEEDTHPRRSSYHHSSSHHSHDDGGRRRGNDTSTSDRDRERDSRDDYHRRRRDSRDYGSNGTLGTSGADAAAVAAGAASSGSAGGAGGRSRSRSPAGRQIHEDSYRSDHRAYETTSSSRDDKYDADRGDRGERRGSDYERAPRGGRSRSRSPVGGSSSGRAAPNFLRDRRVYVGNLSYDVAWTDLKDFMREVGPVAHADVLLGPDGRSKGCGVVEFQTAEDAKTAIRKMNDVVFRGRPVFVREDRESGERIGASGGRAQSSRFADVAIRQVFVGNLPFSVHWKDLKDMFRRAGPVDRADVFMNSDMRSKGSGIVLFERASDVQRAISMFDRYEWHGRRIEVREDKFGPQAGSRSSHRGDDYRPSNGGYSESRDSRDRGYGSTTSSSRYDDYRRESNSGRSRDYYEGGSHGHSSSRSGRHDDMSMDSVPSGPAAGSGDRIYIRNLPFTTTNQDLRDLFRICGSIRSADVLMQDGRAKGSGVVRFESFESADKAVAKFNGYSYGGRSLEITYDR</sequence>
<dbReference type="PANTHER" id="PTHR48025:SF1">
    <property type="entry name" value="RRM DOMAIN-CONTAINING PROTEIN"/>
    <property type="match status" value="1"/>
</dbReference>
<feature type="compositionally biased region" description="Basic and acidic residues" evidence="3">
    <location>
        <begin position="47"/>
        <end position="84"/>
    </location>
</feature>
<feature type="domain" description="RRM" evidence="4">
    <location>
        <begin position="197"/>
        <end position="274"/>
    </location>
</feature>
<dbReference type="GO" id="GO:0003729">
    <property type="term" value="F:mRNA binding"/>
    <property type="evidence" value="ECO:0007669"/>
    <property type="project" value="TreeGrafter"/>
</dbReference>
<feature type="compositionally biased region" description="Acidic residues" evidence="3">
    <location>
        <begin position="1"/>
        <end position="13"/>
    </location>
</feature>
<feature type="domain" description="RRM" evidence="4">
    <location>
        <begin position="465"/>
        <end position="540"/>
    </location>
</feature>
<dbReference type="GO" id="GO:0005634">
    <property type="term" value="C:nucleus"/>
    <property type="evidence" value="ECO:0007669"/>
    <property type="project" value="TreeGrafter"/>
</dbReference>
<dbReference type="Proteomes" id="UP000748756">
    <property type="component" value="Unassembled WGS sequence"/>
</dbReference>
<proteinExistence type="predicted"/>
<dbReference type="SMART" id="SM00360">
    <property type="entry name" value="RRM"/>
    <property type="match status" value="3"/>
</dbReference>
<evidence type="ECO:0000256" key="3">
    <source>
        <dbReference type="SAM" id="MobiDB-lite"/>
    </source>
</evidence>
<dbReference type="EMBL" id="JAAAUQ010000312">
    <property type="protein sequence ID" value="KAF9151563.1"/>
    <property type="molecule type" value="Genomic_DNA"/>
</dbReference>
<feature type="compositionally biased region" description="Low complexity" evidence="3">
    <location>
        <begin position="94"/>
        <end position="109"/>
    </location>
</feature>
<evidence type="ECO:0000313" key="6">
    <source>
        <dbReference type="Proteomes" id="UP000748756"/>
    </source>
</evidence>
<evidence type="ECO:0000256" key="1">
    <source>
        <dbReference type="ARBA" id="ARBA00022884"/>
    </source>
</evidence>
<dbReference type="CDD" id="cd00590">
    <property type="entry name" value="RRM_SF"/>
    <property type="match status" value="2"/>
</dbReference>
<dbReference type="Pfam" id="PF00076">
    <property type="entry name" value="RRM_1"/>
    <property type="match status" value="3"/>
</dbReference>
<keyword evidence="6" id="KW-1185">Reference proteome</keyword>
<accession>A0A9P5S2B4</accession>
<dbReference type="PROSITE" id="PS50102">
    <property type="entry name" value="RRM"/>
    <property type="match status" value="3"/>
</dbReference>
<feature type="region of interest" description="Disordered" evidence="3">
    <location>
        <begin position="371"/>
        <end position="466"/>
    </location>
</feature>
<protein>
    <recommendedName>
        <fullName evidence="4">RRM domain-containing protein</fullName>
    </recommendedName>
</protein>